<evidence type="ECO:0000313" key="9">
    <source>
        <dbReference type="EMBL" id="BES91544.1"/>
    </source>
</evidence>
<dbReference type="EC" id="3.1.26.4" evidence="3"/>
<dbReference type="InterPro" id="IPR050092">
    <property type="entry name" value="RNase_H"/>
</dbReference>
<name>A0ABN7AK37_9HEMI</name>
<dbReference type="InterPro" id="IPR002156">
    <property type="entry name" value="RNaseH_domain"/>
</dbReference>
<sequence length="208" mass="23505">MNEKIPTIPNIQSLPKITQKQLVTEFMTEKLGDNYETIYTDGSKLQEGETAAAFYCMEHKLGVGSKLSNAHSVLSAELIAMNEALNHVKHYHNNDKTTIIFSDSKSNLQKITNLKIGDNPDFVTQQLIHSIQFCRQNLYKTIKFQWIPGHIDLKGHDAADRLAGLTARHGRQTTRSELDHPDAKQIIQKRADNLNKAAIERMTESHGK</sequence>
<protein>
    <recommendedName>
        <fullName evidence="3">ribonuclease H</fullName>
        <ecNumber evidence="3">3.1.26.4</ecNumber>
    </recommendedName>
</protein>
<proteinExistence type="inferred from homology"/>
<dbReference type="PANTHER" id="PTHR10642:SF26">
    <property type="entry name" value="RIBONUCLEASE H1"/>
    <property type="match status" value="1"/>
</dbReference>
<evidence type="ECO:0000259" key="8">
    <source>
        <dbReference type="PROSITE" id="PS50879"/>
    </source>
</evidence>
<reference evidence="9 10" key="1">
    <citation type="submission" date="2023-09" db="EMBL/GenBank/DDBJ databases">
        <title>Nesidiocoris tenuis whole genome shotgun sequence.</title>
        <authorList>
            <person name="Shibata T."/>
            <person name="Shimoda M."/>
            <person name="Kobayashi T."/>
            <person name="Uehara T."/>
        </authorList>
    </citation>
    <scope>NUCLEOTIDE SEQUENCE [LARGE SCALE GENOMIC DNA]</scope>
    <source>
        <strain evidence="9 10">Japan</strain>
    </source>
</reference>
<dbReference type="SUPFAM" id="SSF53098">
    <property type="entry name" value="Ribonuclease H-like"/>
    <property type="match status" value="1"/>
</dbReference>
<dbReference type="PROSITE" id="PS50879">
    <property type="entry name" value="RNASE_H_1"/>
    <property type="match status" value="1"/>
</dbReference>
<dbReference type="Pfam" id="PF00075">
    <property type="entry name" value="RNase_H"/>
    <property type="match status" value="1"/>
</dbReference>
<dbReference type="EMBL" id="AP028911">
    <property type="protein sequence ID" value="BES91544.1"/>
    <property type="molecule type" value="Genomic_DNA"/>
</dbReference>
<evidence type="ECO:0000256" key="2">
    <source>
        <dbReference type="ARBA" id="ARBA00005300"/>
    </source>
</evidence>
<evidence type="ECO:0000256" key="7">
    <source>
        <dbReference type="ARBA" id="ARBA00022801"/>
    </source>
</evidence>
<keyword evidence="4" id="KW-0540">Nuclease</keyword>
<evidence type="ECO:0000256" key="5">
    <source>
        <dbReference type="ARBA" id="ARBA00022723"/>
    </source>
</evidence>
<dbReference type="InterPro" id="IPR012337">
    <property type="entry name" value="RNaseH-like_sf"/>
</dbReference>
<keyword evidence="6" id="KW-0255">Endonuclease</keyword>
<evidence type="ECO:0000256" key="1">
    <source>
        <dbReference type="ARBA" id="ARBA00000077"/>
    </source>
</evidence>
<comment type="similarity">
    <text evidence="2">Belongs to the RNase H family.</text>
</comment>
<feature type="domain" description="RNase H type-1" evidence="8">
    <location>
        <begin position="32"/>
        <end position="168"/>
    </location>
</feature>
<dbReference type="Gene3D" id="3.30.420.10">
    <property type="entry name" value="Ribonuclease H-like superfamily/Ribonuclease H"/>
    <property type="match status" value="1"/>
</dbReference>
<dbReference type="PANTHER" id="PTHR10642">
    <property type="entry name" value="RIBONUCLEASE H1"/>
    <property type="match status" value="1"/>
</dbReference>
<keyword evidence="5" id="KW-0479">Metal-binding</keyword>
<comment type="catalytic activity">
    <reaction evidence="1">
        <text>Endonucleolytic cleavage to 5'-phosphomonoester.</text>
        <dbReference type="EC" id="3.1.26.4"/>
    </reaction>
</comment>
<dbReference type="CDD" id="cd09276">
    <property type="entry name" value="Rnase_HI_RT_non_LTR"/>
    <property type="match status" value="1"/>
</dbReference>
<organism evidence="9 10">
    <name type="scientific">Nesidiocoris tenuis</name>
    <dbReference type="NCBI Taxonomy" id="355587"/>
    <lineage>
        <taxon>Eukaryota</taxon>
        <taxon>Metazoa</taxon>
        <taxon>Ecdysozoa</taxon>
        <taxon>Arthropoda</taxon>
        <taxon>Hexapoda</taxon>
        <taxon>Insecta</taxon>
        <taxon>Pterygota</taxon>
        <taxon>Neoptera</taxon>
        <taxon>Paraneoptera</taxon>
        <taxon>Hemiptera</taxon>
        <taxon>Heteroptera</taxon>
        <taxon>Panheteroptera</taxon>
        <taxon>Cimicomorpha</taxon>
        <taxon>Miridae</taxon>
        <taxon>Dicyphina</taxon>
        <taxon>Nesidiocoris</taxon>
    </lineage>
</organism>
<evidence type="ECO:0000313" key="10">
    <source>
        <dbReference type="Proteomes" id="UP001307889"/>
    </source>
</evidence>
<evidence type="ECO:0000256" key="3">
    <source>
        <dbReference type="ARBA" id="ARBA00012180"/>
    </source>
</evidence>
<evidence type="ECO:0000256" key="6">
    <source>
        <dbReference type="ARBA" id="ARBA00022759"/>
    </source>
</evidence>
<dbReference type="Proteomes" id="UP001307889">
    <property type="component" value="Chromosome 3"/>
</dbReference>
<keyword evidence="10" id="KW-1185">Reference proteome</keyword>
<keyword evidence="7" id="KW-0378">Hydrolase</keyword>
<accession>A0ABN7AK37</accession>
<evidence type="ECO:0000256" key="4">
    <source>
        <dbReference type="ARBA" id="ARBA00022722"/>
    </source>
</evidence>
<gene>
    <name evidence="9" type="ORF">NTJ_04352</name>
</gene>
<dbReference type="InterPro" id="IPR036397">
    <property type="entry name" value="RNaseH_sf"/>
</dbReference>